<dbReference type="AlphaFoldDB" id="A0A7S3ES93"/>
<proteinExistence type="predicted"/>
<accession>A0A7S3ES93</accession>
<dbReference type="InterPro" id="IPR007946">
    <property type="entry name" value="AAR2"/>
</dbReference>
<name>A0A7S3ES93_9EUKA</name>
<dbReference type="PANTHER" id="PTHR12689">
    <property type="entry name" value="A1 CISTRON SPLICING FACTOR AAR2-RELATED"/>
    <property type="match status" value="1"/>
</dbReference>
<evidence type="ECO:0000313" key="2">
    <source>
        <dbReference type="EMBL" id="CAE0100422.1"/>
    </source>
</evidence>
<feature type="domain" description="AAR2 C-terminal" evidence="1">
    <location>
        <begin position="28"/>
        <end position="177"/>
    </location>
</feature>
<dbReference type="InterPro" id="IPR038514">
    <property type="entry name" value="AAR2_C_sf"/>
</dbReference>
<evidence type="ECO:0000259" key="1">
    <source>
        <dbReference type="Pfam" id="PF05282"/>
    </source>
</evidence>
<dbReference type="CDD" id="cd13778">
    <property type="entry name" value="Aar2_C"/>
    <property type="match status" value="1"/>
</dbReference>
<dbReference type="GO" id="GO:0000244">
    <property type="term" value="P:spliceosomal tri-snRNP complex assembly"/>
    <property type="evidence" value="ECO:0007669"/>
    <property type="project" value="TreeGrafter"/>
</dbReference>
<protein>
    <recommendedName>
        <fullName evidence="1">AAR2 C-terminal domain-containing protein</fullName>
    </recommendedName>
</protein>
<organism evidence="2">
    <name type="scientific">Haptolina ericina</name>
    <dbReference type="NCBI Taxonomy" id="156174"/>
    <lineage>
        <taxon>Eukaryota</taxon>
        <taxon>Haptista</taxon>
        <taxon>Haptophyta</taxon>
        <taxon>Prymnesiophyceae</taxon>
        <taxon>Prymnesiales</taxon>
        <taxon>Prymnesiaceae</taxon>
        <taxon>Haptolina</taxon>
    </lineage>
</organism>
<dbReference type="InterPro" id="IPR033648">
    <property type="entry name" value="AAR2_C"/>
</dbReference>
<dbReference type="PANTHER" id="PTHR12689:SF4">
    <property type="entry name" value="PROTEIN AAR2 HOMOLOG"/>
    <property type="match status" value="1"/>
</dbReference>
<dbReference type="Gene3D" id="1.25.40.550">
    <property type="entry name" value="Aar2, C-terminal domain-like"/>
    <property type="match status" value="1"/>
</dbReference>
<dbReference type="Pfam" id="PF05282">
    <property type="entry name" value="AAR2"/>
    <property type="match status" value="1"/>
</dbReference>
<gene>
    <name evidence="2" type="ORF">HERI1096_LOCUS2116</name>
</gene>
<sequence>MQPFFAGLARVPTFVPVDPRRPQRGKGPMLSGAALTQYHMDRSEFVLGLLLREYGQGEGSGEDAEAALLGELQLAFLIFLQLSSLRSLEQWKVLVHTLCSCEQLLLSRPGLYVKLFPVLRAQLLLAPRDFFEDELSADNFLRASLSSLASLADGHQLHAGLEAELERLWKFVLSRFGLGRSQLLAEQLGEDEDPVVVAVTEDGEQYP</sequence>
<reference evidence="2" key="1">
    <citation type="submission" date="2021-01" db="EMBL/GenBank/DDBJ databases">
        <authorList>
            <person name="Corre E."/>
            <person name="Pelletier E."/>
            <person name="Niang G."/>
            <person name="Scheremetjew M."/>
            <person name="Finn R."/>
            <person name="Kale V."/>
            <person name="Holt S."/>
            <person name="Cochrane G."/>
            <person name="Meng A."/>
            <person name="Brown T."/>
            <person name="Cohen L."/>
        </authorList>
    </citation>
    <scope>NUCLEOTIDE SEQUENCE</scope>
    <source>
        <strain evidence="2">CCMP281</strain>
    </source>
</reference>
<dbReference type="EMBL" id="HBHX01003801">
    <property type="protein sequence ID" value="CAE0100422.1"/>
    <property type="molecule type" value="Transcribed_RNA"/>
</dbReference>